<dbReference type="EMBL" id="JAGHKT020000026">
    <property type="protein sequence ID" value="MCM5673282.1"/>
    <property type="molecule type" value="Genomic_DNA"/>
</dbReference>
<dbReference type="EMBL" id="CP014567">
    <property type="protein sequence ID" value="AVI06345.1"/>
    <property type="molecule type" value="Genomic_DNA"/>
</dbReference>
<dbReference type="AlphaFoldDB" id="A0A3S7GV98"/>
<reference evidence="2 3" key="2">
    <citation type="submission" date="2022-06" db="EMBL/GenBank/DDBJ databases">
        <title>Staphylococcus hominis ShoR14 genome sequence.</title>
        <authorList>
            <person name="Yeo C.C."/>
            <person name="Chew C.H."/>
            <person name="Che Hamzah A.M."/>
            <person name="Al-Trad E.I."/>
        </authorList>
    </citation>
    <scope>NUCLEOTIDE SEQUENCE [LARGE SCALE GENOMIC DNA]</scope>
    <source>
        <strain evidence="2 3">ShoR14</strain>
    </source>
</reference>
<proteinExistence type="predicted"/>
<evidence type="ECO:0000313" key="1">
    <source>
        <dbReference type="EMBL" id="AVI06345.1"/>
    </source>
</evidence>
<evidence type="ECO:0000313" key="3">
    <source>
        <dbReference type="Proteomes" id="UP000665944"/>
    </source>
</evidence>
<protein>
    <submittedName>
        <fullName evidence="2">HTH domain-containing protein</fullName>
    </submittedName>
</protein>
<organism evidence="1">
    <name type="scientific">Staphylococcus hominis</name>
    <dbReference type="NCBI Taxonomy" id="1290"/>
    <lineage>
        <taxon>Bacteria</taxon>
        <taxon>Bacillati</taxon>
        <taxon>Bacillota</taxon>
        <taxon>Bacilli</taxon>
        <taxon>Bacillales</taxon>
        <taxon>Staphylococcaceae</taxon>
        <taxon>Staphylococcus</taxon>
    </lineage>
</organism>
<dbReference type="InterPro" id="IPR036388">
    <property type="entry name" value="WH-like_DNA-bd_sf"/>
</dbReference>
<reference evidence="1" key="1">
    <citation type="submission" date="2016-02" db="EMBL/GenBank/DDBJ databases">
        <title>Genomic sequence of a clinical Staphylococcus hominis isolate.</title>
        <authorList>
            <person name="McClure J.M."/>
            <person name="Zhang K."/>
        </authorList>
    </citation>
    <scope>NUCLEOTIDE SEQUENCE</scope>
    <source>
        <strain evidence="1">C34847</strain>
    </source>
</reference>
<dbReference type="RefSeq" id="WP_017175589.1">
    <property type="nucleotide sequence ID" value="NZ_CP014107.1"/>
</dbReference>
<dbReference type="Gene3D" id="1.10.10.10">
    <property type="entry name" value="Winged helix-like DNA-binding domain superfamily/Winged helix DNA-binding domain"/>
    <property type="match status" value="1"/>
</dbReference>
<sequence length="165" mass="19975">MEQAFRVLNIYDKLLKNETVNKLELATEFNVNPRTIQRDIDNIRHYLYESTLHSDLELQIQFEQSKNSYFIKRSPKYSHQDDLRVQVTYEVTFKLYETLKIRDDIKILNKNDKTYDVQMNLNPNEAIDLCFQYHRSLRLISPDHLLKQFTVELIKLQMIYLRNEV</sequence>
<keyword evidence="3" id="KW-1185">Reference proteome</keyword>
<gene>
    <name evidence="1" type="ORF">AZE34_06120</name>
    <name evidence="2" type="ORF">J7T32_011145</name>
</gene>
<accession>A0A3S7GV98</accession>
<name>A0A3S7GV98_STAHO</name>
<dbReference type="Proteomes" id="UP000665944">
    <property type="component" value="Unassembled WGS sequence"/>
</dbReference>
<evidence type="ECO:0000313" key="2">
    <source>
        <dbReference type="EMBL" id="MCM5673282.1"/>
    </source>
</evidence>